<dbReference type="GO" id="GO:0000716">
    <property type="term" value="P:transcription-coupled nucleotide-excision repair, DNA damage recognition"/>
    <property type="evidence" value="ECO:0007669"/>
    <property type="project" value="UniProtKB-UniRule"/>
</dbReference>
<dbReference type="SUPFAM" id="SSF52540">
    <property type="entry name" value="P-loop containing nucleoside triphosphate hydrolases"/>
    <property type="match status" value="4"/>
</dbReference>
<dbReference type="SMART" id="SM00490">
    <property type="entry name" value="HELICc"/>
    <property type="match status" value="1"/>
</dbReference>
<dbReference type="Pfam" id="PF00270">
    <property type="entry name" value="DEAD"/>
    <property type="match status" value="1"/>
</dbReference>
<evidence type="ECO:0000259" key="15">
    <source>
        <dbReference type="PROSITE" id="PS51194"/>
    </source>
</evidence>
<dbReference type="EMBL" id="BJUD01000024">
    <property type="protein sequence ID" value="GEK28939.1"/>
    <property type="molecule type" value="Genomic_DNA"/>
</dbReference>
<dbReference type="PROSITE" id="PS51194">
    <property type="entry name" value="HELICASE_CTER"/>
    <property type="match status" value="1"/>
</dbReference>
<dbReference type="Gene3D" id="3.40.50.11180">
    <property type="match status" value="1"/>
</dbReference>
<evidence type="ECO:0000256" key="3">
    <source>
        <dbReference type="ARBA" id="ARBA00022741"/>
    </source>
</evidence>
<dbReference type="GO" id="GO:0016787">
    <property type="term" value="F:hydrolase activity"/>
    <property type="evidence" value="ECO:0007669"/>
    <property type="project" value="UniProtKB-KW"/>
</dbReference>
<organism evidence="17 18">
    <name type="scientific">Furfurilactobacillus siliginis</name>
    <dbReference type="NCBI Taxonomy" id="348151"/>
    <lineage>
        <taxon>Bacteria</taxon>
        <taxon>Bacillati</taxon>
        <taxon>Bacillota</taxon>
        <taxon>Bacilli</taxon>
        <taxon>Lactobacillales</taxon>
        <taxon>Lactobacillaceae</taxon>
        <taxon>Furfurilactobacillus</taxon>
    </lineage>
</organism>
<dbReference type="Proteomes" id="UP000051139">
    <property type="component" value="Unassembled WGS sequence"/>
</dbReference>
<dbReference type="Gene3D" id="2.40.10.170">
    <property type="match status" value="1"/>
</dbReference>
<dbReference type="InterPro" id="IPR003711">
    <property type="entry name" value="CarD-like/TRCF_RID"/>
</dbReference>
<dbReference type="SMART" id="SM00487">
    <property type="entry name" value="DEXDc"/>
    <property type="match status" value="1"/>
</dbReference>
<dbReference type="Gene3D" id="3.90.1150.50">
    <property type="entry name" value="Transcription-repair-coupling factor, D7 domain"/>
    <property type="match status" value="1"/>
</dbReference>
<dbReference type="Proteomes" id="UP000321429">
    <property type="component" value="Unassembled WGS sequence"/>
</dbReference>
<evidence type="ECO:0000256" key="2">
    <source>
        <dbReference type="ARBA" id="ARBA00022490"/>
    </source>
</evidence>
<accession>A0A0R2KWB6</accession>
<dbReference type="NCBIfam" id="TIGR00580">
    <property type="entry name" value="mfd"/>
    <property type="match status" value="1"/>
</dbReference>
<protein>
    <recommendedName>
        <fullName evidence="12 13">Transcription-repair-coupling factor</fullName>
        <shortName evidence="13">TRCF</shortName>
        <ecNumber evidence="13">3.6.4.-</ecNumber>
    </recommendedName>
</protein>
<dbReference type="PANTHER" id="PTHR47964:SF1">
    <property type="entry name" value="ATP-DEPENDENT DNA HELICASE HOMOLOG RECG, CHLOROPLASTIC"/>
    <property type="match status" value="1"/>
</dbReference>
<evidence type="ECO:0000313" key="16">
    <source>
        <dbReference type="EMBL" id="GEK28939.1"/>
    </source>
</evidence>
<dbReference type="GO" id="GO:0003684">
    <property type="term" value="F:damaged DNA binding"/>
    <property type="evidence" value="ECO:0007669"/>
    <property type="project" value="InterPro"/>
</dbReference>
<evidence type="ECO:0000256" key="4">
    <source>
        <dbReference type="ARBA" id="ARBA00022763"/>
    </source>
</evidence>
<dbReference type="Gene3D" id="3.30.2060.10">
    <property type="entry name" value="Penicillin-binding protein 1b domain"/>
    <property type="match status" value="1"/>
</dbReference>
<evidence type="ECO:0000256" key="13">
    <source>
        <dbReference type="HAMAP-Rule" id="MF_00969"/>
    </source>
</evidence>
<comment type="function">
    <text evidence="13">Couples transcription and DNA repair by recognizing RNA polymerase (RNAP) stalled at DNA lesions. Mediates ATP-dependent release of RNAP and its truncated transcript from the DNA, and recruitment of nucleotide excision repair machinery to the damaged site.</text>
</comment>
<dbReference type="GO" id="GO:0005737">
    <property type="term" value="C:cytoplasm"/>
    <property type="evidence" value="ECO:0007669"/>
    <property type="project" value="UniProtKB-SubCell"/>
</dbReference>
<dbReference type="PANTHER" id="PTHR47964">
    <property type="entry name" value="ATP-DEPENDENT DNA HELICASE HOMOLOG RECG, CHLOROPLASTIC"/>
    <property type="match status" value="1"/>
</dbReference>
<dbReference type="SMART" id="SM01058">
    <property type="entry name" value="CarD_TRCF"/>
    <property type="match status" value="1"/>
</dbReference>
<keyword evidence="4 13" id="KW-0227">DNA damage</keyword>
<evidence type="ECO:0000256" key="10">
    <source>
        <dbReference type="ARBA" id="ARBA00061104"/>
    </source>
</evidence>
<evidence type="ECO:0000256" key="5">
    <source>
        <dbReference type="ARBA" id="ARBA00022801"/>
    </source>
</evidence>
<dbReference type="CDD" id="cd17991">
    <property type="entry name" value="DEXHc_TRCF"/>
    <property type="match status" value="1"/>
</dbReference>
<keyword evidence="18" id="KW-1185">Reference proteome</keyword>
<evidence type="ECO:0000259" key="14">
    <source>
        <dbReference type="PROSITE" id="PS51192"/>
    </source>
</evidence>
<name>A0A0R2KWB6_9LACO</name>
<dbReference type="Pfam" id="PF03461">
    <property type="entry name" value="TRCF"/>
    <property type="match status" value="1"/>
</dbReference>
<comment type="similarity">
    <text evidence="11 13">In the C-terminal section; belongs to the helicase family. RecG subfamily.</text>
</comment>
<dbReference type="InterPro" id="IPR011545">
    <property type="entry name" value="DEAD/DEAH_box_helicase_dom"/>
</dbReference>
<reference evidence="16 19" key="2">
    <citation type="submission" date="2019-07" db="EMBL/GenBank/DDBJ databases">
        <title>Whole genome shotgun sequence of Lactobacillus siliginis NBRC 101315.</title>
        <authorList>
            <person name="Hosoyama A."/>
            <person name="Uohara A."/>
            <person name="Ohji S."/>
            <person name="Ichikawa N."/>
        </authorList>
    </citation>
    <scope>NUCLEOTIDE SEQUENCE [LARGE SCALE GENOMIC DNA]</scope>
    <source>
        <strain evidence="16 19">NBRC 101315</strain>
    </source>
</reference>
<gene>
    <name evidence="13 16" type="primary">mfd</name>
    <name evidence="17" type="ORF">IV55_GL000959</name>
    <name evidence="16" type="ORF">LSI01_12500</name>
</gene>
<evidence type="ECO:0000313" key="18">
    <source>
        <dbReference type="Proteomes" id="UP000051139"/>
    </source>
</evidence>
<dbReference type="Pfam" id="PF17757">
    <property type="entry name" value="UvrB_inter"/>
    <property type="match status" value="1"/>
</dbReference>
<evidence type="ECO:0000256" key="8">
    <source>
        <dbReference type="ARBA" id="ARBA00023125"/>
    </source>
</evidence>
<sequence length="1178" mass="132141">MELQDFMRRAPEYQQVVAATNKTRQLITGISGSARTLMISTLFQDNAQSMLIVTDTAFHAGQLVDDLQNLLDEEQVFNFPAEEMLATEIATSSPESRADRVRALHALQGAKPVVVVTDLAGLRRYLPQPEVFKQASLDIKTGGDYEMSALQAKLHEMGYVHEQLVARPGDYAIRGSIMDIYPLDADYPVRVDFFDTEVDSLRTFDPANQRSLENVDSVAILPATAFILSDNELTTGKTALRKQVKKQAETLTGDDQKALISHFDVLLADDATPSSTPELSLYAASFYSHAAGLTDYLSADGLVLLDDYSRLLDADRRISEDEAGWVTDRLRTHEMIPDQELGLDFRAVVRELTQPQLFFSLFQKGMGNIRFSQLTNFTSRDMQKFFSQLPVLKTEIERWQKQQQTVVIMVNSEERISKVNDTLHDFGIKASLDKVTNLTAGNVKVVPATLQSGFELPGGKLVVVTENEMFAKVTKKRARRQTLANAERLRSYTELKPGDYVVHVNHGIGQFKGMQTMEVDGVHQDYITIDYQNNAQIFIPVTQLNLIQKYVSAEDKKPKINKLGGTEWAKTKRSVQRRIEDIADELVELYAQREAQKGHAFPKDDTYQEEFEAAFPYAETPDQLRSTDEIKHDMERSKPMDRLLVGDVGFGKTEVALRAAFKAIEDQRQVAFLVPTTILAQQHYDTMVARFEGFPVKIGILSRFDTPAQIKETLAGLKAGDIDIVVGTHRLLSKDVEFKDLGLLLVDEEQRFGVKHKERIKQMRSSVDVLTLTATPIPRTLNMSMIGVRDLSVIETPPANRYPIQTYVMESSPAALQDGIARELARGGQVFYLHNRVDDIEVVTDHIRELVPDARVGYIHGQMSESQLETILYDFIRGEYDVLVTTTIIETGVDIPNVNTLFVENADHMGLSQLYQLRGRIGRSNRVAYAYFTYQPNKVLTEESEKRLEAIRDFTELGSGFKIAMRDLSIRGAGNLLGQQQHGFIDSVGYDLYTQMLSQAVAKKRGQSVQVRSDAEIELGIEAYLPDTYITDQRQKIEIYKRIRELENDDQYVEIDEDLIDRFGDYPVEVANLLAVGKLKMTADAALISKIRRIDDNLTVTLTTQGSQQFSGEDIFKALSNTKLRATVSDNSGVLVVKLVIQPKMTEAQWLAGVTAFVDGLAELATAQPVGATNASKE</sequence>
<dbReference type="GO" id="GO:0003678">
    <property type="term" value="F:DNA helicase activity"/>
    <property type="evidence" value="ECO:0007669"/>
    <property type="project" value="TreeGrafter"/>
</dbReference>
<evidence type="ECO:0000313" key="17">
    <source>
        <dbReference type="EMBL" id="KRN93769.1"/>
    </source>
</evidence>
<dbReference type="Pfam" id="PF00271">
    <property type="entry name" value="Helicase_C"/>
    <property type="match status" value="1"/>
</dbReference>
<dbReference type="SUPFAM" id="SSF143517">
    <property type="entry name" value="TRCF domain-like"/>
    <property type="match status" value="1"/>
</dbReference>
<dbReference type="AlphaFoldDB" id="A0A0R2KWB6"/>
<keyword evidence="2 13" id="KW-0963">Cytoplasm</keyword>
<feature type="domain" description="Helicase ATP-binding" evidence="14">
    <location>
        <begin position="633"/>
        <end position="794"/>
    </location>
</feature>
<evidence type="ECO:0000256" key="12">
    <source>
        <dbReference type="ARBA" id="ARBA00070128"/>
    </source>
</evidence>
<dbReference type="InterPro" id="IPR037235">
    <property type="entry name" value="TRCF-like_C_D7"/>
</dbReference>
<proteinExistence type="inferred from homology"/>
<dbReference type="Gene3D" id="3.40.50.300">
    <property type="entry name" value="P-loop containing nucleotide triphosphate hydrolases"/>
    <property type="match status" value="2"/>
</dbReference>
<feature type="domain" description="Helicase C-terminal" evidence="15">
    <location>
        <begin position="815"/>
        <end position="969"/>
    </location>
</feature>
<keyword evidence="6" id="KW-0347">Helicase</keyword>
<dbReference type="InterPro" id="IPR036101">
    <property type="entry name" value="CarD-like/TRCF_RID_sf"/>
</dbReference>
<dbReference type="PROSITE" id="PS51192">
    <property type="entry name" value="HELICASE_ATP_BIND_1"/>
    <property type="match status" value="1"/>
</dbReference>
<comment type="subcellular location">
    <subcellularLocation>
        <location evidence="1 13">Cytoplasm</location>
    </subcellularLocation>
</comment>
<evidence type="ECO:0000256" key="11">
    <source>
        <dbReference type="ARBA" id="ARBA00061399"/>
    </source>
</evidence>
<keyword evidence="8 13" id="KW-0238">DNA-binding</keyword>
<dbReference type="InterPro" id="IPR041471">
    <property type="entry name" value="UvrB_inter"/>
</dbReference>
<dbReference type="InterPro" id="IPR004576">
    <property type="entry name" value="Mfd"/>
</dbReference>
<dbReference type="EC" id="3.6.4.-" evidence="13"/>
<comment type="similarity">
    <text evidence="10 13">In the N-terminal section; belongs to the UvrB family.</text>
</comment>
<reference evidence="17 18" key="1">
    <citation type="journal article" date="2015" name="Genome Announc.">
        <title>Expanding the biotechnology potential of lactobacilli through comparative genomics of 213 strains and associated genera.</title>
        <authorList>
            <person name="Sun Z."/>
            <person name="Harris H.M."/>
            <person name="McCann A."/>
            <person name="Guo C."/>
            <person name="Argimon S."/>
            <person name="Zhang W."/>
            <person name="Yang X."/>
            <person name="Jeffery I.B."/>
            <person name="Cooney J.C."/>
            <person name="Kagawa T.F."/>
            <person name="Liu W."/>
            <person name="Song Y."/>
            <person name="Salvetti E."/>
            <person name="Wrobel A."/>
            <person name="Rasinkangas P."/>
            <person name="Parkhill J."/>
            <person name="Rea M.C."/>
            <person name="O'Sullivan O."/>
            <person name="Ritari J."/>
            <person name="Douillard F.P."/>
            <person name="Paul Ross R."/>
            <person name="Yang R."/>
            <person name="Briner A.E."/>
            <person name="Felis G.E."/>
            <person name="de Vos W.M."/>
            <person name="Barrangou R."/>
            <person name="Klaenhammer T.R."/>
            <person name="Caufield P.W."/>
            <person name="Cui Y."/>
            <person name="Zhang H."/>
            <person name="O'Toole P.W."/>
        </authorList>
    </citation>
    <scope>NUCLEOTIDE SEQUENCE [LARGE SCALE GENOMIC DNA]</scope>
    <source>
        <strain evidence="17 18">DSM 22696</strain>
    </source>
</reference>
<dbReference type="SMART" id="SM00982">
    <property type="entry name" value="TRCF"/>
    <property type="match status" value="1"/>
</dbReference>
<dbReference type="FunFam" id="3.40.50.300:FF:000546">
    <property type="entry name" value="Transcription-repair-coupling factor"/>
    <property type="match status" value="1"/>
</dbReference>
<dbReference type="HAMAP" id="MF_00969">
    <property type="entry name" value="TRCF"/>
    <property type="match status" value="1"/>
</dbReference>
<dbReference type="InterPro" id="IPR005118">
    <property type="entry name" value="TRCF_C"/>
</dbReference>
<keyword evidence="9 13" id="KW-0234">DNA repair</keyword>
<dbReference type="RefSeq" id="WP_057811607.1">
    <property type="nucleotide sequence ID" value="NZ_BJUD01000024.1"/>
</dbReference>
<dbReference type="SUPFAM" id="SSF141259">
    <property type="entry name" value="CarD-like"/>
    <property type="match status" value="1"/>
</dbReference>
<evidence type="ECO:0000256" key="6">
    <source>
        <dbReference type="ARBA" id="ARBA00022806"/>
    </source>
</evidence>
<dbReference type="PATRIC" id="fig|348151.3.peg.984"/>
<dbReference type="OrthoDB" id="9804325at2"/>
<evidence type="ECO:0000256" key="7">
    <source>
        <dbReference type="ARBA" id="ARBA00022840"/>
    </source>
</evidence>
<dbReference type="GO" id="GO:0006355">
    <property type="term" value="P:regulation of DNA-templated transcription"/>
    <property type="evidence" value="ECO:0007669"/>
    <property type="project" value="UniProtKB-UniRule"/>
</dbReference>
<keyword evidence="7 13" id="KW-0067">ATP-binding</keyword>
<dbReference type="InterPro" id="IPR001650">
    <property type="entry name" value="Helicase_C-like"/>
</dbReference>
<dbReference type="Pfam" id="PF02559">
    <property type="entry name" value="CarD_TRCF_RID"/>
    <property type="match status" value="1"/>
</dbReference>
<evidence type="ECO:0000256" key="1">
    <source>
        <dbReference type="ARBA" id="ARBA00004496"/>
    </source>
</evidence>
<keyword evidence="3 13" id="KW-0547">Nucleotide-binding</keyword>
<dbReference type="InterPro" id="IPR027417">
    <property type="entry name" value="P-loop_NTPase"/>
</dbReference>
<dbReference type="GO" id="GO:0005524">
    <property type="term" value="F:ATP binding"/>
    <property type="evidence" value="ECO:0007669"/>
    <property type="project" value="UniProtKB-UniRule"/>
</dbReference>
<evidence type="ECO:0000256" key="9">
    <source>
        <dbReference type="ARBA" id="ARBA00023204"/>
    </source>
</evidence>
<comment type="caution">
    <text evidence="17">The sequence shown here is derived from an EMBL/GenBank/DDBJ whole genome shotgun (WGS) entry which is preliminary data.</text>
</comment>
<dbReference type="InterPro" id="IPR047112">
    <property type="entry name" value="RecG/Mfd"/>
</dbReference>
<keyword evidence="5 13" id="KW-0378">Hydrolase</keyword>
<dbReference type="InterPro" id="IPR014001">
    <property type="entry name" value="Helicase_ATP-bd"/>
</dbReference>
<dbReference type="EMBL" id="JQCB01000020">
    <property type="protein sequence ID" value="KRN93769.1"/>
    <property type="molecule type" value="Genomic_DNA"/>
</dbReference>
<dbReference type="STRING" id="348151.IV55_GL000959"/>
<evidence type="ECO:0000313" key="19">
    <source>
        <dbReference type="Proteomes" id="UP000321429"/>
    </source>
</evidence>